<accession>A0A1C9W979</accession>
<evidence type="ECO:0000259" key="3">
    <source>
        <dbReference type="Pfam" id="PF01370"/>
    </source>
</evidence>
<dbReference type="EMBL" id="CP014143">
    <property type="protein sequence ID" value="AOS97709.1"/>
    <property type="molecule type" value="Genomic_DNA"/>
</dbReference>
<dbReference type="GO" id="GO:0051170">
    <property type="term" value="P:import into nucleus"/>
    <property type="evidence" value="ECO:0007669"/>
    <property type="project" value="TreeGrafter"/>
</dbReference>
<evidence type="ECO:0000313" key="5">
    <source>
        <dbReference type="Proteomes" id="UP000095672"/>
    </source>
</evidence>
<keyword evidence="5" id="KW-1185">Reference proteome</keyword>
<sequence>MSATAIVIGATGLVGAALTDRLAEAPHIEKIITLTRRPAPHASAKVENRVADFARLEDYGELFRGRWLFSCLGTTRRQAGSIEAQRQVDLIMQQQAAELGARGGISHYLLVSSSGASAQSSNPYLKMKGELEEVVRALPYERISIFRPSLLLGERNHLRLGEKLGSWILPLLCTLPGLRRFRPIRGDQVAEKMVQVSTTPGPALEFFSLDEVFPDKNVPS</sequence>
<keyword evidence="2" id="KW-0472">Membrane</keyword>
<dbReference type="STRING" id="1769779.AUP74_02301"/>
<dbReference type="Gene3D" id="3.40.50.720">
    <property type="entry name" value="NAD(P)-binding Rossmann-like Domain"/>
    <property type="match status" value="1"/>
</dbReference>
<reference evidence="5" key="1">
    <citation type="submission" date="2016-01" db="EMBL/GenBank/DDBJ databases">
        <title>Complete genome sequence of Microbulbifer sp. CCB-MM1, a halophile isolated from Matang Mangrove Forest, Perak.</title>
        <authorList>
            <person name="Moh T.H."/>
            <person name="Dinesh B."/>
            <person name="Lau N.-S."/>
            <person name="Go F."/>
            <person name="Alexander Chong S.-C."/>
        </authorList>
    </citation>
    <scope>NUCLEOTIDE SEQUENCE [LARGE SCALE GENOMIC DNA]</scope>
    <source>
        <strain evidence="5">CCB-MM1</strain>
    </source>
</reference>
<dbReference type="SUPFAM" id="SSF51735">
    <property type="entry name" value="NAD(P)-binding Rossmann-fold domains"/>
    <property type="match status" value="1"/>
</dbReference>
<evidence type="ECO:0000256" key="1">
    <source>
        <dbReference type="ARBA" id="ARBA00004370"/>
    </source>
</evidence>
<dbReference type="Pfam" id="PF01370">
    <property type="entry name" value="Epimerase"/>
    <property type="match status" value="1"/>
</dbReference>
<dbReference type="GO" id="GO:0016020">
    <property type="term" value="C:membrane"/>
    <property type="evidence" value="ECO:0007669"/>
    <property type="project" value="UniProtKB-SubCell"/>
</dbReference>
<dbReference type="PANTHER" id="PTHR14097">
    <property type="entry name" value="OXIDOREDUCTASE HTATIP2"/>
    <property type="match status" value="1"/>
</dbReference>
<dbReference type="InterPro" id="IPR001509">
    <property type="entry name" value="Epimerase_deHydtase"/>
</dbReference>
<dbReference type="PANTHER" id="PTHR14097:SF7">
    <property type="entry name" value="OXIDOREDUCTASE HTATIP2"/>
    <property type="match status" value="1"/>
</dbReference>
<protein>
    <recommendedName>
        <fullName evidence="3">NAD-dependent epimerase/dehydratase domain-containing protein</fullName>
    </recommendedName>
</protein>
<dbReference type="KEGG" id="micc:AUP74_02301"/>
<dbReference type="RefSeq" id="WP_069947674.1">
    <property type="nucleotide sequence ID" value="NZ_CP014143.1"/>
</dbReference>
<dbReference type="PATRIC" id="fig|1769779.3.peg.2295"/>
<dbReference type="OrthoDB" id="9798632at2"/>
<organism evidence="4 5">
    <name type="scientific">Microbulbifer aggregans</name>
    <dbReference type="NCBI Taxonomy" id="1769779"/>
    <lineage>
        <taxon>Bacteria</taxon>
        <taxon>Pseudomonadati</taxon>
        <taxon>Pseudomonadota</taxon>
        <taxon>Gammaproteobacteria</taxon>
        <taxon>Cellvibrionales</taxon>
        <taxon>Microbulbiferaceae</taxon>
        <taxon>Microbulbifer</taxon>
    </lineage>
</organism>
<name>A0A1C9W979_9GAMM</name>
<gene>
    <name evidence="4" type="ORF">AUP74_02301</name>
</gene>
<dbReference type="Proteomes" id="UP000095672">
    <property type="component" value="Chromosome"/>
</dbReference>
<comment type="subcellular location">
    <subcellularLocation>
        <location evidence="1">Membrane</location>
    </subcellularLocation>
</comment>
<evidence type="ECO:0000313" key="4">
    <source>
        <dbReference type="EMBL" id="AOS97709.1"/>
    </source>
</evidence>
<dbReference type="GO" id="GO:0005737">
    <property type="term" value="C:cytoplasm"/>
    <property type="evidence" value="ECO:0007669"/>
    <property type="project" value="TreeGrafter"/>
</dbReference>
<dbReference type="AlphaFoldDB" id="A0A1C9W979"/>
<feature type="domain" description="NAD-dependent epimerase/dehydratase" evidence="3">
    <location>
        <begin position="6"/>
        <end position="119"/>
    </location>
</feature>
<proteinExistence type="predicted"/>
<dbReference type="InterPro" id="IPR036291">
    <property type="entry name" value="NAD(P)-bd_dom_sf"/>
</dbReference>
<evidence type="ECO:0000256" key="2">
    <source>
        <dbReference type="ARBA" id="ARBA00023136"/>
    </source>
</evidence>